<evidence type="ECO:0000256" key="1">
    <source>
        <dbReference type="ARBA" id="ARBA00022679"/>
    </source>
</evidence>
<proteinExistence type="predicted"/>
<evidence type="ECO:0000313" key="5">
    <source>
        <dbReference type="Proteomes" id="UP000235786"/>
    </source>
</evidence>
<dbReference type="EMBL" id="KZ613954">
    <property type="protein sequence ID" value="PMD34197.1"/>
    <property type="molecule type" value="Genomic_DNA"/>
</dbReference>
<protein>
    <recommendedName>
        <fullName evidence="3">Trichothecene 3-O-acetyltransferase-like N-terminal domain-containing protein</fullName>
    </recommendedName>
</protein>
<sequence>MADSYFKDESILISGPSFHVDLAGLDAFHPVHYSSRLMIFRCSSSTQRDAQLTALKTGLQGLVNRCPMLGGIVVPLHPDEVQVGKEDWRTIVPDKGIELVVRDLRPKMPSFEELEAANFPTLKLPYDLLTTVPRGIGNDRPYAAFKVQYSAIEGGSIITISISHSIGDGAGTNELTRVLAEETRRAQVSSSESSKEVLPGPATMQDRSALRNLESKTPFNIKDHPAYLWPSAPSATKPKETTPHPFSTTSTEISVLLQIPPTKLSQLKADATTPSAPFISTHDSLAALTWRSLLLIRSRRSPSHPVPSSTLGSIFFPSDARRHLNLPDSYTGNCVYQLKASLPLSTLFSPSGLREAASAIRRAITDVTPEKVVSLLAETNERWPSWGFMEKYATTGVGMGTDWTSGGLYSLDWGEAFGGLVRYRYPGMIGGAGSCILPKLRDGSAEVVVAVLPEEEELLRSEECFGRYIT</sequence>
<evidence type="ECO:0000259" key="3">
    <source>
        <dbReference type="Pfam" id="PF22664"/>
    </source>
</evidence>
<dbReference type="PANTHER" id="PTHR31642">
    <property type="entry name" value="TRICHOTHECENE 3-O-ACETYLTRANSFERASE"/>
    <property type="match status" value="1"/>
</dbReference>
<gene>
    <name evidence="4" type="ORF">L207DRAFT_517398</name>
</gene>
<dbReference type="InterPro" id="IPR050317">
    <property type="entry name" value="Plant_Fungal_Acyltransferase"/>
</dbReference>
<dbReference type="PANTHER" id="PTHR31642:SF310">
    <property type="entry name" value="FATTY ALCOHOL:CAFFEOYL-COA ACYLTRANSFERASE"/>
    <property type="match status" value="1"/>
</dbReference>
<dbReference type="Gene3D" id="3.30.559.10">
    <property type="entry name" value="Chloramphenicol acetyltransferase-like domain"/>
    <property type="match status" value="2"/>
</dbReference>
<keyword evidence="1" id="KW-0808">Transferase</keyword>
<dbReference type="Proteomes" id="UP000235786">
    <property type="component" value="Unassembled WGS sequence"/>
</dbReference>
<dbReference type="AlphaFoldDB" id="A0A2J6R6P3"/>
<reference evidence="4 5" key="1">
    <citation type="submission" date="2016-04" db="EMBL/GenBank/DDBJ databases">
        <title>A degradative enzymes factory behind the ericoid mycorrhizal symbiosis.</title>
        <authorList>
            <consortium name="DOE Joint Genome Institute"/>
            <person name="Martino E."/>
            <person name="Morin E."/>
            <person name="Grelet G."/>
            <person name="Kuo A."/>
            <person name="Kohler A."/>
            <person name="Daghino S."/>
            <person name="Barry K."/>
            <person name="Choi C."/>
            <person name="Cichocki N."/>
            <person name="Clum A."/>
            <person name="Copeland A."/>
            <person name="Hainaut M."/>
            <person name="Haridas S."/>
            <person name="Labutti K."/>
            <person name="Lindquist E."/>
            <person name="Lipzen A."/>
            <person name="Khouja H.-R."/>
            <person name="Murat C."/>
            <person name="Ohm R."/>
            <person name="Olson A."/>
            <person name="Spatafora J."/>
            <person name="Veneault-Fourrey C."/>
            <person name="Henrissat B."/>
            <person name="Grigoriev I."/>
            <person name="Martin F."/>
            <person name="Perotto S."/>
        </authorList>
    </citation>
    <scope>NUCLEOTIDE SEQUENCE [LARGE SCALE GENOMIC DNA]</scope>
    <source>
        <strain evidence="4 5">F</strain>
    </source>
</reference>
<dbReference type="STRING" id="1149755.A0A2J6R6P3"/>
<dbReference type="InterPro" id="IPR054710">
    <property type="entry name" value="Tri101-like_N"/>
</dbReference>
<dbReference type="Pfam" id="PF22664">
    <property type="entry name" value="TRI-like_N"/>
    <property type="match status" value="1"/>
</dbReference>
<evidence type="ECO:0000256" key="2">
    <source>
        <dbReference type="SAM" id="MobiDB-lite"/>
    </source>
</evidence>
<accession>A0A2J6R6P3</accession>
<dbReference type="GO" id="GO:0016747">
    <property type="term" value="F:acyltransferase activity, transferring groups other than amino-acyl groups"/>
    <property type="evidence" value="ECO:0007669"/>
    <property type="project" value="TreeGrafter"/>
</dbReference>
<keyword evidence="5" id="KW-1185">Reference proteome</keyword>
<feature type="region of interest" description="Disordered" evidence="2">
    <location>
        <begin position="183"/>
        <end position="203"/>
    </location>
</feature>
<dbReference type="InterPro" id="IPR023213">
    <property type="entry name" value="CAT-like_dom_sf"/>
</dbReference>
<name>A0A2J6R6P3_HYAVF</name>
<evidence type="ECO:0000313" key="4">
    <source>
        <dbReference type="EMBL" id="PMD34197.1"/>
    </source>
</evidence>
<feature type="domain" description="Trichothecene 3-O-acetyltransferase-like N-terminal" evidence="3">
    <location>
        <begin position="38"/>
        <end position="180"/>
    </location>
</feature>
<dbReference type="OrthoDB" id="1862401at2759"/>
<organism evidence="4 5">
    <name type="scientific">Hyaloscypha variabilis (strain UAMH 11265 / GT02V1 / F)</name>
    <name type="common">Meliniomyces variabilis</name>
    <dbReference type="NCBI Taxonomy" id="1149755"/>
    <lineage>
        <taxon>Eukaryota</taxon>
        <taxon>Fungi</taxon>
        <taxon>Dikarya</taxon>
        <taxon>Ascomycota</taxon>
        <taxon>Pezizomycotina</taxon>
        <taxon>Leotiomycetes</taxon>
        <taxon>Helotiales</taxon>
        <taxon>Hyaloscyphaceae</taxon>
        <taxon>Hyaloscypha</taxon>
        <taxon>Hyaloscypha variabilis</taxon>
    </lineage>
</organism>